<gene>
    <name evidence="1" type="ORF">Glove_261g20</name>
</gene>
<proteinExistence type="predicted"/>
<organism evidence="1 2">
    <name type="scientific">Diversispora epigaea</name>
    <dbReference type="NCBI Taxonomy" id="1348612"/>
    <lineage>
        <taxon>Eukaryota</taxon>
        <taxon>Fungi</taxon>
        <taxon>Fungi incertae sedis</taxon>
        <taxon>Mucoromycota</taxon>
        <taxon>Glomeromycotina</taxon>
        <taxon>Glomeromycetes</taxon>
        <taxon>Diversisporales</taxon>
        <taxon>Diversisporaceae</taxon>
        <taxon>Diversispora</taxon>
    </lineage>
</organism>
<dbReference type="PANTHER" id="PTHR31252">
    <property type="entry name" value="DUF4419 DOMAIN-CONTAINING PROTEIN"/>
    <property type="match status" value="1"/>
</dbReference>
<keyword evidence="2" id="KW-1185">Reference proteome</keyword>
<reference evidence="1 2" key="1">
    <citation type="submission" date="2018-08" db="EMBL/GenBank/DDBJ databases">
        <title>Genome and evolution of the arbuscular mycorrhizal fungus Diversispora epigaea (formerly Glomus versiforme) and its bacterial endosymbionts.</title>
        <authorList>
            <person name="Sun X."/>
            <person name="Fei Z."/>
            <person name="Harrison M."/>
        </authorList>
    </citation>
    <scope>NUCLEOTIDE SEQUENCE [LARGE SCALE GENOMIC DNA]</scope>
    <source>
        <strain evidence="1 2">IT104</strain>
    </source>
</reference>
<dbReference type="OrthoDB" id="9978173at2759"/>
<accession>A0A397IAC1</accession>
<name>A0A397IAC1_9GLOM</name>
<protein>
    <submittedName>
        <fullName evidence="1">Uncharacterized protein</fullName>
    </submittedName>
</protein>
<dbReference type="Proteomes" id="UP000266861">
    <property type="component" value="Unassembled WGS sequence"/>
</dbReference>
<comment type="caution">
    <text evidence="1">The sequence shown here is derived from an EMBL/GenBank/DDBJ whole genome shotgun (WGS) entry which is preliminary data.</text>
</comment>
<evidence type="ECO:0000313" key="1">
    <source>
        <dbReference type="EMBL" id="RHZ71218.1"/>
    </source>
</evidence>
<dbReference type="STRING" id="1348612.A0A397IAC1"/>
<dbReference type="EMBL" id="PQFF01000239">
    <property type="protein sequence ID" value="RHZ71218.1"/>
    <property type="molecule type" value="Genomic_DNA"/>
</dbReference>
<evidence type="ECO:0000313" key="2">
    <source>
        <dbReference type="Proteomes" id="UP000266861"/>
    </source>
</evidence>
<dbReference type="PANTHER" id="PTHR31252:SF11">
    <property type="entry name" value="DUF4419 DOMAIN-CONTAINING PROTEIN"/>
    <property type="match status" value="1"/>
</dbReference>
<dbReference type="Pfam" id="PF14388">
    <property type="entry name" value="DUF4419"/>
    <property type="match status" value="1"/>
</dbReference>
<dbReference type="AlphaFoldDB" id="A0A397IAC1"/>
<sequence>MSYSHSSTQTLNKNITADKRVRPLIPLKNHLSNLLDRTKIHAVSLDYEYNSISKHLVLERMQCRHGLVAAILQAYNGHQHLLLSPDDIWLTISQGISQHIYFSSDKCKDKFFKKKRITILNESILCVDPETKCLVGDWPECIRQFISSTDKQIKKLELQSLLDCDFSTSTQSSIISSRVVLLNSASNYYPYNIHVFCGIPKVTLTGTLNDWMYIQEKLIQLRKFSLGLNPWFDRLDQIISKFIETYRGEVDEEFWKGIAREDYGCGGPPELTGWITAFFPYDSFGNVIDDWLDEAKLPEGRIYIPFDVESGQKMKFVSGFLGVNQRVIENSDGEVVVSPLIGWAVIDENKKVPFDVHKQSKHILW</sequence>
<dbReference type="InterPro" id="IPR025533">
    <property type="entry name" value="DUF4419"/>
</dbReference>